<name>A0ABW7G2B7_9BURK</name>
<evidence type="ECO:0000313" key="2">
    <source>
        <dbReference type="EMBL" id="MFG6456083.1"/>
    </source>
</evidence>
<feature type="transmembrane region" description="Helical" evidence="1">
    <location>
        <begin position="147"/>
        <end position="165"/>
    </location>
</feature>
<accession>A0ABW7G2B7</accession>
<keyword evidence="1" id="KW-0812">Transmembrane</keyword>
<protein>
    <submittedName>
        <fullName evidence="2">Uncharacterized protein</fullName>
    </submittedName>
</protein>
<dbReference type="EMBL" id="JBIGIA010000003">
    <property type="protein sequence ID" value="MFG6456083.1"/>
    <property type="molecule type" value="Genomic_DNA"/>
</dbReference>
<dbReference type="RefSeq" id="WP_394486794.1">
    <property type="nucleotide sequence ID" value="NZ_JBIGIA010000003.1"/>
</dbReference>
<keyword evidence="3" id="KW-1185">Reference proteome</keyword>
<dbReference type="Proteomes" id="UP001606305">
    <property type="component" value="Unassembled WGS sequence"/>
</dbReference>
<reference evidence="2 3" key="1">
    <citation type="submission" date="2024-09" db="EMBL/GenBank/DDBJ databases">
        <title>Novel species of the genus Pelomonas and Roseateles isolated from streams.</title>
        <authorList>
            <person name="Lu H."/>
        </authorList>
    </citation>
    <scope>NUCLEOTIDE SEQUENCE [LARGE SCALE GENOMIC DNA]</scope>
    <source>
        <strain evidence="2 3">BYS96W</strain>
    </source>
</reference>
<gene>
    <name evidence="2" type="ORF">ACG00X_04485</name>
</gene>
<proteinExistence type="predicted"/>
<feature type="transmembrane region" description="Helical" evidence="1">
    <location>
        <begin position="177"/>
        <end position="195"/>
    </location>
</feature>
<evidence type="ECO:0000256" key="1">
    <source>
        <dbReference type="SAM" id="Phobius"/>
    </source>
</evidence>
<keyword evidence="1" id="KW-1133">Transmembrane helix</keyword>
<comment type="caution">
    <text evidence="2">The sequence shown here is derived from an EMBL/GenBank/DDBJ whole genome shotgun (WGS) entry which is preliminary data.</text>
</comment>
<sequence length="271" mass="30215">MFIVWGKKVVRRRLGHVADFCPICRGTRAFQLVRVGLASHVYYLSFGDGELHGFERVCQDCGTTLRAEERTYASVSKAKASLKQLVATTFPSIETTLRERFELEHRILTDLRSLSSSQRRDLIRVPFLLLSPKVEERFERIHLDLQSGLGLLAGIVLFFYGMSVLPPLVQKAGYADAALVALGVASLAVIVWQYIAAGRRFMRREVLPALARGLGPLKPTDAELRLALDELRRAKHRMANRVNLAELRAQLGPAQPLAAVALGEMSSQLRP</sequence>
<keyword evidence="1" id="KW-0472">Membrane</keyword>
<evidence type="ECO:0000313" key="3">
    <source>
        <dbReference type="Proteomes" id="UP001606305"/>
    </source>
</evidence>
<organism evidence="2 3">
    <name type="scientific">Pelomonas nitida</name>
    <dbReference type="NCBI Taxonomy" id="3299027"/>
    <lineage>
        <taxon>Bacteria</taxon>
        <taxon>Pseudomonadati</taxon>
        <taxon>Pseudomonadota</taxon>
        <taxon>Betaproteobacteria</taxon>
        <taxon>Burkholderiales</taxon>
        <taxon>Sphaerotilaceae</taxon>
        <taxon>Roseateles</taxon>
    </lineage>
</organism>